<keyword evidence="6" id="KW-0653">Protein transport</keyword>
<evidence type="ECO:0000313" key="12">
    <source>
        <dbReference type="Proteomes" id="UP000199415"/>
    </source>
</evidence>
<dbReference type="OrthoDB" id="9812701at2"/>
<feature type="transmembrane region" description="Helical" evidence="9">
    <location>
        <begin position="264"/>
        <end position="285"/>
    </location>
</feature>
<comment type="subcellular location">
    <subcellularLocation>
        <location evidence="1 9">Cell membrane</location>
        <topology evidence="1 9">Multi-pass membrane protein</topology>
    </subcellularLocation>
</comment>
<evidence type="ECO:0000256" key="1">
    <source>
        <dbReference type="ARBA" id="ARBA00004651"/>
    </source>
</evidence>
<gene>
    <name evidence="11" type="ORF">SAMN05216241_1086</name>
</gene>
<keyword evidence="3" id="KW-1003">Cell membrane</keyword>
<sequence>MTAAAHTGAASGGKRRPSALLQHWRRLRRDQLGLFGLILVVLMVGSAILAPWIVPYDHTQIMAGGRLTAPSWDHIMGTDQLGRDVFSRVIMGGRVALQVALAALATALSAGLVLGLIAGFGPRWLDSGMLLVLDAIRAFPVVIFALAVVTLLGPSLWTVVLVVAITSVPIYARIVRTQTQSLRNDEFIQAERALGAGTPRILAVHVMPNVIGPLLILASMDVPLVITMEAGLSFLGMGVQPPTPSWGTILNDGFNYISNSPWPVIAGGIPIIITTLGFTFLGEALRDIFDPKLRKDL</sequence>
<keyword evidence="5" id="KW-0571">Peptide transport</keyword>
<dbReference type="Pfam" id="PF00528">
    <property type="entry name" value="BPD_transp_1"/>
    <property type="match status" value="1"/>
</dbReference>
<evidence type="ECO:0000256" key="8">
    <source>
        <dbReference type="ARBA" id="ARBA00023136"/>
    </source>
</evidence>
<dbReference type="InterPro" id="IPR035906">
    <property type="entry name" value="MetI-like_sf"/>
</dbReference>
<organism evidence="11 12">
    <name type="scientific">Limimonas halophila</name>
    <dbReference type="NCBI Taxonomy" id="1082479"/>
    <lineage>
        <taxon>Bacteria</taxon>
        <taxon>Pseudomonadati</taxon>
        <taxon>Pseudomonadota</taxon>
        <taxon>Alphaproteobacteria</taxon>
        <taxon>Rhodospirillales</taxon>
        <taxon>Rhodovibrionaceae</taxon>
        <taxon>Limimonas</taxon>
    </lineage>
</organism>
<dbReference type="Gene3D" id="1.10.3720.10">
    <property type="entry name" value="MetI-like"/>
    <property type="match status" value="1"/>
</dbReference>
<dbReference type="RefSeq" id="WP_090020594.1">
    <property type="nucleotide sequence ID" value="NZ_FNCE01000008.1"/>
</dbReference>
<dbReference type="InterPro" id="IPR025966">
    <property type="entry name" value="OppC_N"/>
</dbReference>
<keyword evidence="8 9" id="KW-0472">Membrane</keyword>
<dbReference type="AlphaFoldDB" id="A0A1G7T0E0"/>
<dbReference type="PANTHER" id="PTHR43386">
    <property type="entry name" value="OLIGOPEPTIDE TRANSPORT SYSTEM PERMEASE PROTEIN APPC"/>
    <property type="match status" value="1"/>
</dbReference>
<keyword evidence="2 9" id="KW-0813">Transport</keyword>
<feature type="transmembrane region" description="Helical" evidence="9">
    <location>
        <begin position="95"/>
        <end position="118"/>
    </location>
</feature>
<dbReference type="InterPro" id="IPR000515">
    <property type="entry name" value="MetI-like"/>
</dbReference>
<evidence type="ECO:0000256" key="7">
    <source>
        <dbReference type="ARBA" id="ARBA00022989"/>
    </source>
</evidence>
<dbReference type="GO" id="GO:0005886">
    <property type="term" value="C:plasma membrane"/>
    <property type="evidence" value="ECO:0007669"/>
    <property type="project" value="UniProtKB-SubCell"/>
</dbReference>
<feature type="transmembrane region" description="Helical" evidence="9">
    <location>
        <begin position="130"/>
        <end position="149"/>
    </location>
</feature>
<evidence type="ECO:0000256" key="5">
    <source>
        <dbReference type="ARBA" id="ARBA00022856"/>
    </source>
</evidence>
<dbReference type="Proteomes" id="UP000199415">
    <property type="component" value="Unassembled WGS sequence"/>
</dbReference>
<keyword evidence="7 9" id="KW-1133">Transmembrane helix</keyword>
<evidence type="ECO:0000256" key="6">
    <source>
        <dbReference type="ARBA" id="ARBA00022927"/>
    </source>
</evidence>
<keyword evidence="12" id="KW-1185">Reference proteome</keyword>
<proteinExistence type="inferred from homology"/>
<feature type="transmembrane region" description="Helical" evidence="9">
    <location>
        <begin position="32"/>
        <end position="54"/>
    </location>
</feature>
<protein>
    <submittedName>
        <fullName evidence="11">Peptide/nickel transport system permease protein</fullName>
    </submittedName>
</protein>
<comment type="similarity">
    <text evidence="9">Belongs to the binding-protein-dependent transport system permease family.</text>
</comment>
<dbReference type="STRING" id="1082479.SAMN05216241_1086"/>
<dbReference type="GO" id="GO:0015031">
    <property type="term" value="P:protein transport"/>
    <property type="evidence" value="ECO:0007669"/>
    <property type="project" value="UniProtKB-KW"/>
</dbReference>
<evidence type="ECO:0000256" key="9">
    <source>
        <dbReference type="RuleBase" id="RU363032"/>
    </source>
</evidence>
<evidence type="ECO:0000256" key="3">
    <source>
        <dbReference type="ARBA" id="ARBA00022475"/>
    </source>
</evidence>
<dbReference type="EMBL" id="FNCE01000008">
    <property type="protein sequence ID" value="SDG28119.1"/>
    <property type="molecule type" value="Genomic_DNA"/>
</dbReference>
<reference evidence="11 12" key="1">
    <citation type="submission" date="2016-10" db="EMBL/GenBank/DDBJ databases">
        <authorList>
            <person name="de Groot N.N."/>
        </authorList>
    </citation>
    <scope>NUCLEOTIDE SEQUENCE [LARGE SCALE GENOMIC DNA]</scope>
    <source>
        <strain evidence="11 12">DSM 25584</strain>
    </source>
</reference>
<keyword evidence="4 9" id="KW-0812">Transmembrane</keyword>
<dbReference type="PANTHER" id="PTHR43386:SF1">
    <property type="entry name" value="D,D-DIPEPTIDE TRANSPORT SYSTEM PERMEASE PROTEIN DDPC-RELATED"/>
    <property type="match status" value="1"/>
</dbReference>
<evidence type="ECO:0000313" key="11">
    <source>
        <dbReference type="EMBL" id="SDG28119.1"/>
    </source>
</evidence>
<dbReference type="Pfam" id="PF12911">
    <property type="entry name" value="OppC_N"/>
    <property type="match status" value="1"/>
</dbReference>
<dbReference type="GO" id="GO:0055085">
    <property type="term" value="P:transmembrane transport"/>
    <property type="evidence" value="ECO:0007669"/>
    <property type="project" value="InterPro"/>
</dbReference>
<evidence type="ECO:0000256" key="4">
    <source>
        <dbReference type="ARBA" id="ARBA00022692"/>
    </source>
</evidence>
<evidence type="ECO:0000256" key="2">
    <source>
        <dbReference type="ARBA" id="ARBA00022448"/>
    </source>
</evidence>
<dbReference type="SUPFAM" id="SSF161098">
    <property type="entry name" value="MetI-like"/>
    <property type="match status" value="1"/>
</dbReference>
<name>A0A1G7T0E0_9PROT</name>
<accession>A0A1G7T0E0</accession>
<dbReference type="CDD" id="cd06261">
    <property type="entry name" value="TM_PBP2"/>
    <property type="match status" value="1"/>
</dbReference>
<dbReference type="GO" id="GO:0015833">
    <property type="term" value="P:peptide transport"/>
    <property type="evidence" value="ECO:0007669"/>
    <property type="project" value="UniProtKB-KW"/>
</dbReference>
<feature type="domain" description="ABC transmembrane type-1" evidence="10">
    <location>
        <begin position="93"/>
        <end position="282"/>
    </location>
</feature>
<evidence type="ECO:0000259" key="10">
    <source>
        <dbReference type="PROSITE" id="PS50928"/>
    </source>
</evidence>
<dbReference type="InterPro" id="IPR050366">
    <property type="entry name" value="BP-dependent_transpt_permease"/>
</dbReference>
<dbReference type="PROSITE" id="PS50928">
    <property type="entry name" value="ABC_TM1"/>
    <property type="match status" value="1"/>
</dbReference>
<feature type="transmembrane region" description="Helical" evidence="9">
    <location>
        <begin position="210"/>
        <end position="235"/>
    </location>
</feature>
<feature type="transmembrane region" description="Helical" evidence="9">
    <location>
        <begin position="155"/>
        <end position="174"/>
    </location>
</feature>